<sequence length="190" mass="22125">MARTSIVPPQVKSQHQDIRDRHLDSSIKEVVENQFRYRTENVMRVSNCLFVILVDLNMCEESVQRIINSADFVLRKGTIKRCVVQVINCSNDSDDNLDSYEDDYNFSAPLRLQRMLMKIQRYDIELHYVSGKYLYLADTLSRTTSTDNKITESEDKFDEEVEAHVGLLRMHLNATDHKVMEIQKATSEDT</sequence>
<dbReference type="Proteomes" id="UP000801492">
    <property type="component" value="Unassembled WGS sequence"/>
</dbReference>
<feature type="non-terminal residue" evidence="1">
    <location>
        <position position="1"/>
    </location>
</feature>
<protein>
    <submittedName>
        <fullName evidence="1">Uncharacterized protein</fullName>
    </submittedName>
</protein>
<dbReference type="EMBL" id="VTPC01071886">
    <property type="protein sequence ID" value="KAF2889000.1"/>
    <property type="molecule type" value="Genomic_DNA"/>
</dbReference>
<reference evidence="1" key="1">
    <citation type="submission" date="2019-08" db="EMBL/GenBank/DDBJ databases">
        <title>The genome of the North American firefly Photinus pyralis.</title>
        <authorList>
            <consortium name="Photinus pyralis genome working group"/>
            <person name="Fallon T.R."/>
            <person name="Sander Lower S.E."/>
            <person name="Weng J.-K."/>
        </authorList>
    </citation>
    <scope>NUCLEOTIDE SEQUENCE</scope>
    <source>
        <strain evidence="1">TRF0915ILg1</strain>
        <tissue evidence="1">Whole body</tissue>
    </source>
</reference>
<accession>A0A8K0CSW2</accession>
<comment type="caution">
    <text evidence="1">The sequence shown here is derived from an EMBL/GenBank/DDBJ whole genome shotgun (WGS) entry which is preliminary data.</text>
</comment>
<organism evidence="1 2">
    <name type="scientific">Ignelater luminosus</name>
    <name type="common">Cucubano</name>
    <name type="synonym">Pyrophorus luminosus</name>
    <dbReference type="NCBI Taxonomy" id="2038154"/>
    <lineage>
        <taxon>Eukaryota</taxon>
        <taxon>Metazoa</taxon>
        <taxon>Ecdysozoa</taxon>
        <taxon>Arthropoda</taxon>
        <taxon>Hexapoda</taxon>
        <taxon>Insecta</taxon>
        <taxon>Pterygota</taxon>
        <taxon>Neoptera</taxon>
        <taxon>Endopterygota</taxon>
        <taxon>Coleoptera</taxon>
        <taxon>Polyphaga</taxon>
        <taxon>Elateriformia</taxon>
        <taxon>Elateroidea</taxon>
        <taxon>Elateridae</taxon>
        <taxon>Agrypninae</taxon>
        <taxon>Pyrophorini</taxon>
        <taxon>Ignelater</taxon>
    </lineage>
</organism>
<dbReference type="OrthoDB" id="8068582at2759"/>
<gene>
    <name evidence="1" type="ORF">ILUMI_17173</name>
</gene>
<keyword evidence="2" id="KW-1185">Reference proteome</keyword>
<dbReference type="AlphaFoldDB" id="A0A8K0CSW2"/>
<name>A0A8K0CSW2_IGNLU</name>
<evidence type="ECO:0000313" key="2">
    <source>
        <dbReference type="Proteomes" id="UP000801492"/>
    </source>
</evidence>
<proteinExistence type="predicted"/>
<evidence type="ECO:0000313" key="1">
    <source>
        <dbReference type="EMBL" id="KAF2889000.1"/>
    </source>
</evidence>